<dbReference type="Proteomes" id="UP000321201">
    <property type="component" value="Unassembled WGS sequence"/>
</dbReference>
<dbReference type="InParanoid" id="A0A5C7EM40"/>
<sequence length="66" mass="7645">MDAELTALDEKIGQLVELCQRLRAQNSELRQKLAALEDENKRLREKITKVRTRLEGLLEKLPEGNE</sequence>
<evidence type="ECO:0000256" key="1">
    <source>
        <dbReference type="ARBA" id="ARBA00023054"/>
    </source>
</evidence>
<keyword evidence="4" id="KW-1185">Reference proteome</keyword>
<gene>
    <name evidence="3" type="primary">zapB</name>
    <name evidence="3" type="ORF">FR698_01900</name>
</gene>
<accession>A0A5C7EM40</accession>
<proteinExistence type="predicted"/>
<dbReference type="GO" id="GO:0043093">
    <property type="term" value="P:FtsZ-dependent cytokinesis"/>
    <property type="evidence" value="ECO:0007669"/>
    <property type="project" value="InterPro"/>
</dbReference>
<dbReference type="EMBL" id="VPFL01000002">
    <property type="protein sequence ID" value="TXF13459.1"/>
    <property type="molecule type" value="Genomic_DNA"/>
</dbReference>
<reference evidence="3 4" key="1">
    <citation type="submission" date="2019-08" db="EMBL/GenBank/DDBJ databases">
        <title>Pelomicrobium methylotrophicum gen. nov., sp. nov. a moderately thermophilic, facultatively anaerobic, lithoautotrophic and methylotrophic bacterium isolated from a terrestrial mud volcano.</title>
        <authorList>
            <person name="Slobodkina G.B."/>
            <person name="Merkel A.Y."/>
            <person name="Slobodkin A.I."/>
        </authorList>
    </citation>
    <scope>NUCLEOTIDE SEQUENCE [LARGE SCALE GENOMIC DNA]</scope>
    <source>
        <strain evidence="3 4">SM250</strain>
    </source>
</reference>
<protein>
    <submittedName>
        <fullName evidence="3">Cell division protein ZapB</fullName>
    </submittedName>
</protein>
<comment type="caution">
    <text evidence="3">The sequence shown here is derived from an EMBL/GenBank/DDBJ whole genome shotgun (WGS) entry which is preliminary data.</text>
</comment>
<keyword evidence="3" id="KW-0132">Cell division</keyword>
<evidence type="ECO:0000313" key="4">
    <source>
        <dbReference type="Proteomes" id="UP000321201"/>
    </source>
</evidence>
<dbReference type="InterPro" id="IPR009252">
    <property type="entry name" value="Cell_div_ZapB"/>
</dbReference>
<name>A0A5C7EM40_9PROT</name>
<feature type="coiled-coil region" evidence="2">
    <location>
        <begin position="5"/>
        <end position="60"/>
    </location>
</feature>
<evidence type="ECO:0000256" key="2">
    <source>
        <dbReference type="SAM" id="Coils"/>
    </source>
</evidence>
<keyword evidence="3" id="KW-0131">Cell cycle</keyword>
<dbReference type="GO" id="GO:0005737">
    <property type="term" value="C:cytoplasm"/>
    <property type="evidence" value="ECO:0007669"/>
    <property type="project" value="InterPro"/>
</dbReference>
<dbReference type="OrthoDB" id="9135331at2"/>
<organism evidence="3 4">
    <name type="scientific">Pelomicrobium methylotrophicum</name>
    <dbReference type="NCBI Taxonomy" id="2602750"/>
    <lineage>
        <taxon>Bacteria</taxon>
        <taxon>Pseudomonadati</taxon>
        <taxon>Pseudomonadota</taxon>
        <taxon>Hydrogenophilia</taxon>
        <taxon>Hydrogenophilia incertae sedis</taxon>
        <taxon>Pelomicrobium</taxon>
    </lineage>
</organism>
<dbReference type="GO" id="GO:0090529">
    <property type="term" value="P:cell septum assembly"/>
    <property type="evidence" value="ECO:0007669"/>
    <property type="project" value="InterPro"/>
</dbReference>
<dbReference type="Pfam" id="PF06005">
    <property type="entry name" value="ZapB"/>
    <property type="match status" value="1"/>
</dbReference>
<dbReference type="Gene3D" id="1.20.5.340">
    <property type="match status" value="1"/>
</dbReference>
<evidence type="ECO:0000313" key="3">
    <source>
        <dbReference type="EMBL" id="TXF13459.1"/>
    </source>
</evidence>
<dbReference type="AlphaFoldDB" id="A0A5C7EM40"/>
<keyword evidence="1 2" id="KW-0175">Coiled coil</keyword>